<feature type="region of interest" description="Disordered" evidence="1">
    <location>
        <begin position="516"/>
        <end position="536"/>
    </location>
</feature>
<feature type="compositionally biased region" description="Low complexity" evidence="1">
    <location>
        <begin position="121"/>
        <end position="142"/>
    </location>
</feature>
<keyword evidence="3" id="KW-1185">Reference proteome</keyword>
<evidence type="ECO:0000313" key="3">
    <source>
        <dbReference type="Proteomes" id="UP001219355"/>
    </source>
</evidence>
<feature type="region of interest" description="Disordered" evidence="1">
    <location>
        <begin position="108"/>
        <end position="142"/>
    </location>
</feature>
<organism evidence="2 3">
    <name type="scientific">Emydomyces testavorans</name>
    <dbReference type="NCBI Taxonomy" id="2070801"/>
    <lineage>
        <taxon>Eukaryota</taxon>
        <taxon>Fungi</taxon>
        <taxon>Dikarya</taxon>
        <taxon>Ascomycota</taxon>
        <taxon>Pezizomycotina</taxon>
        <taxon>Eurotiomycetes</taxon>
        <taxon>Eurotiomycetidae</taxon>
        <taxon>Onygenales</taxon>
        <taxon>Nannizziopsiaceae</taxon>
        <taxon>Emydomyces</taxon>
    </lineage>
</organism>
<protein>
    <submittedName>
        <fullName evidence="2">Uncharacterized protein</fullName>
    </submittedName>
</protein>
<evidence type="ECO:0000313" key="2">
    <source>
        <dbReference type="EMBL" id="WEW57446.1"/>
    </source>
</evidence>
<name>A0AAF0II99_9EURO</name>
<feature type="compositionally biased region" description="Basic and acidic residues" evidence="1">
    <location>
        <begin position="516"/>
        <end position="530"/>
    </location>
</feature>
<accession>A0AAF0II99</accession>
<dbReference type="EMBL" id="CP120628">
    <property type="protein sequence ID" value="WEW57446.1"/>
    <property type="molecule type" value="Genomic_DNA"/>
</dbReference>
<sequence length="543" mass="62511">MYSDPQGLADGVFLTFSKRASEFKRPHTSRQYLKRRMAAIRSSSSEFQLEIQPFRILSTDEIRYCETVLLLCGGKTEDDVDNQLVREAKALGLALWKTDIPLCLRNMERPDETGDAHSIPSRHAPPSTTAPSPKSFSSVAGSLRGRISSSRHSIASLSTCPTTCSLNESEPRKSITDHRPSRHSLNFDSIDRGFKIGLKHAISRIPSLRRRKEYALSSPPSAAPSKFNPIQLSDRYDVQRGRSIDISSTQPLICKADLTPIDDGSLRRSLNSPELRNMRATQKGQMERYLTFRREILKPILQSHHRILEETKARHRRVEEALVAEHSQKAVRLEERDLVAELAAVEDFKREKQALQSRIRHMEAYFNTPPLDISLREKEADALQLQREYGKEYRDRLRQKHHEFATMDSLHESKIKVLRDKQAKLHEKALKKWDQALHQLQQANNRDFSNLENRFHEEKDAAVVWLEAKKTRLKARWKHEETILRKRLELDTQEAYAPLPELSFSDLRDDISLSAESEKDSHCERSEVEPPRNASSTILFCDL</sequence>
<proteinExistence type="predicted"/>
<dbReference type="AlphaFoldDB" id="A0AAF0II99"/>
<evidence type="ECO:0000256" key="1">
    <source>
        <dbReference type="SAM" id="MobiDB-lite"/>
    </source>
</evidence>
<gene>
    <name evidence="2" type="ORF">PRK78_002913</name>
</gene>
<dbReference type="Proteomes" id="UP001219355">
    <property type="component" value="Chromosome 2"/>
</dbReference>
<reference evidence="2" key="1">
    <citation type="submission" date="2023-03" db="EMBL/GenBank/DDBJ databases">
        <title>Emydomyces testavorans Genome Sequence.</title>
        <authorList>
            <person name="Hoyer L."/>
        </authorList>
    </citation>
    <scope>NUCLEOTIDE SEQUENCE</scope>
    <source>
        <strain evidence="2">16-2883</strain>
    </source>
</reference>